<proteinExistence type="predicted"/>
<dbReference type="InterPro" id="IPR020941">
    <property type="entry name" value="SUFU-like_domain"/>
</dbReference>
<dbReference type="Pfam" id="PF05076">
    <property type="entry name" value="SUFU"/>
    <property type="match status" value="1"/>
</dbReference>
<evidence type="ECO:0000313" key="3">
    <source>
        <dbReference type="Proteomes" id="UP000077037"/>
    </source>
</evidence>
<dbReference type="Proteomes" id="UP000077037">
    <property type="component" value="Unassembled WGS sequence"/>
</dbReference>
<gene>
    <name evidence="2" type="ORF">SAMEA1982600_02037</name>
</gene>
<name>A0A157NX62_9BORD</name>
<protein>
    <submittedName>
        <fullName evidence="2">Suppressor of fused protein (SUFU)</fullName>
    </submittedName>
</protein>
<dbReference type="RefSeq" id="WP_235816840.1">
    <property type="nucleotide sequence ID" value="NZ_FKBS01000014.1"/>
</dbReference>
<evidence type="ECO:0000313" key="2">
    <source>
        <dbReference type="EMBL" id="SAI25873.1"/>
    </source>
</evidence>
<reference evidence="2 3" key="1">
    <citation type="submission" date="2016-03" db="EMBL/GenBank/DDBJ databases">
        <authorList>
            <consortium name="Pathogen Informatics"/>
        </authorList>
    </citation>
    <scope>NUCLEOTIDE SEQUENCE [LARGE SCALE GENOMIC DNA]</scope>
    <source>
        <strain evidence="2 3">NCTC13364</strain>
    </source>
</reference>
<sequence length="203" mass="23165">MALESQPSPPPSAHHQALARHAWSIIGGKPVVRAYHHDEIEGLSIDLLEIRDQPEEGLVSYSTLGLFESELRHDDGEPMKTRIELCADMPDDLQQWANVMATAAFTLMRSGQAVRPGSVLRDCVAEYYPKSTTPHLYLCVPFSWNDGEFPRVEFDAYMVNWLQVFPISQAEFDYIEKHGGEAFEDEMLEHNPDIYDLTRKSLW</sequence>
<accession>A0A157NX62</accession>
<dbReference type="AlphaFoldDB" id="A0A157NX62"/>
<dbReference type="EMBL" id="FKBS01000014">
    <property type="protein sequence ID" value="SAI25873.1"/>
    <property type="molecule type" value="Genomic_DNA"/>
</dbReference>
<evidence type="ECO:0000259" key="1">
    <source>
        <dbReference type="Pfam" id="PF05076"/>
    </source>
</evidence>
<organism evidence="2 3">
    <name type="scientific">Bordetella ansorpii</name>
    <dbReference type="NCBI Taxonomy" id="288768"/>
    <lineage>
        <taxon>Bacteria</taxon>
        <taxon>Pseudomonadati</taxon>
        <taxon>Pseudomonadota</taxon>
        <taxon>Betaproteobacteria</taxon>
        <taxon>Burkholderiales</taxon>
        <taxon>Alcaligenaceae</taxon>
        <taxon>Bordetella</taxon>
    </lineage>
</organism>
<feature type="domain" description="Suppressor of fused-like" evidence="1">
    <location>
        <begin position="44"/>
        <end position="200"/>
    </location>
</feature>